<name>A0ABR1BKC9_NECAM</name>
<evidence type="ECO:0000256" key="3">
    <source>
        <dbReference type="ARBA" id="ARBA00017712"/>
    </source>
</evidence>
<accession>A0ABR1BKC9</accession>
<dbReference type="InterPro" id="IPR002993">
    <property type="entry name" value="ODC_AZ"/>
</dbReference>
<evidence type="ECO:0000313" key="6">
    <source>
        <dbReference type="Proteomes" id="UP001303046"/>
    </source>
</evidence>
<dbReference type="PANTHER" id="PTHR10279">
    <property type="entry name" value="ORNITHINE DECARBOXYLASE ANTIZYME"/>
    <property type="match status" value="1"/>
</dbReference>
<proteinExistence type="inferred from homology"/>
<dbReference type="SUPFAM" id="SSF55729">
    <property type="entry name" value="Acyl-CoA N-acyltransferases (Nat)"/>
    <property type="match status" value="1"/>
</dbReference>
<comment type="caution">
    <text evidence="5">The sequence shown here is derived from an EMBL/GenBank/DDBJ whole genome shotgun (WGS) entry which is preliminary data.</text>
</comment>
<dbReference type="InterPro" id="IPR016181">
    <property type="entry name" value="Acyl_CoA_acyltransferase"/>
</dbReference>
<gene>
    <name evidence="5" type="primary">Necator_chrI.g315</name>
    <name evidence="5" type="ORF">RB195_004194</name>
</gene>
<dbReference type="Gene3D" id="3.40.630.60">
    <property type="match status" value="1"/>
</dbReference>
<organism evidence="5 6">
    <name type="scientific">Necator americanus</name>
    <name type="common">Human hookworm</name>
    <dbReference type="NCBI Taxonomy" id="51031"/>
    <lineage>
        <taxon>Eukaryota</taxon>
        <taxon>Metazoa</taxon>
        <taxon>Ecdysozoa</taxon>
        <taxon>Nematoda</taxon>
        <taxon>Chromadorea</taxon>
        <taxon>Rhabditida</taxon>
        <taxon>Rhabditina</taxon>
        <taxon>Rhabditomorpha</taxon>
        <taxon>Strongyloidea</taxon>
        <taxon>Ancylostomatidae</taxon>
        <taxon>Bunostominae</taxon>
        <taxon>Necator</taxon>
    </lineage>
</organism>
<evidence type="ECO:0000256" key="1">
    <source>
        <dbReference type="ARBA" id="ARBA00008796"/>
    </source>
</evidence>
<evidence type="ECO:0000256" key="4">
    <source>
        <dbReference type="ARBA" id="ARBA00022758"/>
    </source>
</evidence>
<dbReference type="Pfam" id="PF02100">
    <property type="entry name" value="ODC_AZ"/>
    <property type="match status" value="1"/>
</dbReference>
<reference evidence="5 6" key="1">
    <citation type="submission" date="2023-08" db="EMBL/GenBank/DDBJ databases">
        <title>A Necator americanus chromosomal reference genome.</title>
        <authorList>
            <person name="Ilik V."/>
            <person name="Petrzelkova K.J."/>
            <person name="Pardy F."/>
            <person name="Fuh T."/>
            <person name="Niatou-Singa F.S."/>
            <person name="Gouil Q."/>
            <person name="Baker L."/>
            <person name="Ritchie M.E."/>
            <person name="Jex A.R."/>
            <person name="Gazzola D."/>
            <person name="Li H."/>
            <person name="Toshio Fujiwara R."/>
            <person name="Zhan B."/>
            <person name="Aroian R.V."/>
            <person name="Pafco B."/>
            <person name="Schwarz E.M."/>
        </authorList>
    </citation>
    <scope>NUCLEOTIDE SEQUENCE [LARGE SCALE GENOMIC DNA]</scope>
    <source>
        <strain evidence="5 6">Aroian</strain>
        <tissue evidence="5">Whole animal</tissue>
    </source>
</reference>
<keyword evidence="6" id="KW-1185">Reference proteome</keyword>
<evidence type="ECO:0000313" key="5">
    <source>
        <dbReference type="EMBL" id="KAK6725727.1"/>
    </source>
</evidence>
<protein>
    <recommendedName>
        <fullName evidence="3">Ornithine decarboxylase antizyme</fullName>
    </recommendedName>
</protein>
<sequence length="207" mass="22986">MTESPPEEFSPTRHYWPRRVIVGKRPTAAIRAGGLATRITHRQCIVSYSFDSIASARTSKCPVLLAIIHKVVTSARPPSVSTTTARSDGVFDVPQSLASRTGDVTNRVGAVSKEWRWAMVDAKSLAVIIPVDQNPRDVSRERFVSLLEYCEEELGLDRVLAVFEKPGLSMSEGFPRTLRYVGFRVLPPDAVPEILSCDKYFVMSYAV</sequence>
<keyword evidence="4" id="KW-0688">Ribosomal frameshifting</keyword>
<dbReference type="EMBL" id="JAVFWL010000001">
    <property type="protein sequence ID" value="KAK6725727.1"/>
    <property type="molecule type" value="Genomic_DNA"/>
</dbReference>
<comment type="subunit">
    <text evidence="2">Interacts with ODC1 and thereby sterically blocks ODC homodimerization.</text>
</comment>
<dbReference type="PANTHER" id="PTHR10279:SF10">
    <property type="entry name" value="ORNITHINE DECARBOXYLASE ANTIZYME"/>
    <property type="match status" value="1"/>
</dbReference>
<evidence type="ECO:0000256" key="2">
    <source>
        <dbReference type="ARBA" id="ARBA00011836"/>
    </source>
</evidence>
<dbReference type="InterPro" id="IPR038581">
    <property type="entry name" value="ODC_AZ_sf"/>
</dbReference>
<comment type="similarity">
    <text evidence="1">Belongs to the ODC antizyme family.</text>
</comment>
<dbReference type="Proteomes" id="UP001303046">
    <property type="component" value="Unassembled WGS sequence"/>
</dbReference>